<sequence>MYLTEFNKPLLAFWLAAILDFVAAAPELAFPVNSQVPPVAYVSQPYDFVFSADTFTSNAPQISYTIADGPEWLNLDSASREFRGVPNQSDLGTTTLQLVASDLTGQLSTSVTFVVLESPTLTLNSPLLPQLEQSGFISPPNSLLVHPQQSFHLAFERQTFSGATLDTKYYAVSADNTPLPPWVQFDESHLEFSGTTPGLVSPLAESQMSGLRLIASNVPGFAELILDFQIVISRRVLAFSTASQHIRVSAGDQFQTMPLRPFVTLNGGPVTDDQIVSIDANVPAWIELDREEISLSGTPDGSVSITITVTVMDIYHDVANATIFLENTGNSNVSLGIIGKVNVTAGEYFSYNWTTPASSPWVRAIAALGNAASWLDFNTQTWTLSGVLGVQLEIAEGVERTSDSAFAPLPANPRLSILRLSALTNRFSAAGSQSQQEDSTTNTNAIPTPHVIGLPDRRSGAGHGAGILVSGHTGLDRTSCRDTWTSNPLSDRRRTTLVLDSFPAPPVKGATTARTVSQTRKSGPVLRDVLEDGNQPLSFEEQRQKWHTERARARLEGSARFSNAGSARMMISPRTKWLKSTPTLADRGLRASTSTARESKVKDIQAFREHSWPRWPGFDPEAPKPARMGRLVPSYQGNTPALRAQLSIASSGQFDSATSSDSCYLEDENPAMEEPPAEAQQWPANHSSQSLPRLPFNPVSRSQENTRNNEFSDAKQQGWFVEGESKRPQDRRRGSFRFI</sequence>
<evidence type="ECO:0000259" key="3">
    <source>
        <dbReference type="SMART" id="SM00736"/>
    </source>
</evidence>
<feature type="compositionally biased region" description="Polar residues" evidence="1">
    <location>
        <begin position="699"/>
        <end position="715"/>
    </location>
</feature>
<dbReference type="RefSeq" id="XP_018694478.1">
    <property type="nucleotide sequence ID" value="XM_018834828.1"/>
</dbReference>
<name>A0A178ZNR1_9EURO</name>
<accession>A0A178ZNR1</accession>
<dbReference type="Gene3D" id="2.60.40.10">
    <property type="entry name" value="Immunoglobulins"/>
    <property type="match status" value="2"/>
</dbReference>
<keyword evidence="5" id="KW-1185">Reference proteome</keyword>
<dbReference type="OrthoDB" id="10264738at2759"/>
<feature type="region of interest" description="Disordered" evidence="1">
    <location>
        <begin position="651"/>
        <end position="739"/>
    </location>
</feature>
<proteinExistence type="predicted"/>
<feature type="region of interest" description="Disordered" evidence="1">
    <location>
        <begin position="613"/>
        <end position="634"/>
    </location>
</feature>
<reference evidence="4 5" key="1">
    <citation type="submission" date="2016-04" db="EMBL/GenBank/DDBJ databases">
        <title>Draft genome of Fonsecaea erecta CBS 125763.</title>
        <authorList>
            <person name="Weiss V.A."/>
            <person name="Vicente V.A."/>
            <person name="Raittz R.T."/>
            <person name="Moreno L.F."/>
            <person name="De Souza E.M."/>
            <person name="Pedrosa F.O."/>
            <person name="Steffens M.B."/>
            <person name="Faoro H."/>
            <person name="Tadra-Sfeir M.Z."/>
            <person name="Najafzadeh M.J."/>
            <person name="Felipe M.S."/>
            <person name="Teixeira M."/>
            <person name="Sun J."/>
            <person name="Xi L."/>
            <person name="Gomes R."/>
            <person name="De Azevedo C.M."/>
            <person name="Salgado C.G."/>
            <person name="Da Silva M.B."/>
            <person name="Nascimento M.F."/>
            <person name="Queiroz-Telles F."/>
            <person name="Attili D.S."/>
            <person name="Gorbushina A."/>
        </authorList>
    </citation>
    <scope>NUCLEOTIDE SEQUENCE [LARGE SCALE GENOMIC DNA]</scope>
    <source>
        <strain evidence="4 5">CBS 125763</strain>
    </source>
</reference>
<evidence type="ECO:0000256" key="2">
    <source>
        <dbReference type="SAM" id="SignalP"/>
    </source>
</evidence>
<feature type="compositionally biased region" description="Polar residues" evidence="1">
    <location>
        <begin position="512"/>
        <end position="521"/>
    </location>
</feature>
<feature type="region of interest" description="Disordered" evidence="1">
    <location>
        <begin position="501"/>
        <end position="521"/>
    </location>
</feature>
<feature type="compositionally biased region" description="Polar residues" evidence="1">
    <location>
        <begin position="429"/>
        <end position="446"/>
    </location>
</feature>
<gene>
    <name evidence="4" type="ORF">AYL99_03312</name>
</gene>
<feature type="region of interest" description="Disordered" evidence="1">
    <location>
        <begin position="429"/>
        <end position="449"/>
    </location>
</feature>
<feature type="compositionally biased region" description="Polar residues" evidence="1">
    <location>
        <begin position="651"/>
        <end position="662"/>
    </location>
</feature>
<dbReference type="GO" id="GO:0016020">
    <property type="term" value="C:membrane"/>
    <property type="evidence" value="ECO:0007669"/>
    <property type="project" value="InterPro"/>
</dbReference>
<evidence type="ECO:0000313" key="4">
    <source>
        <dbReference type="EMBL" id="OAP61111.1"/>
    </source>
</evidence>
<dbReference type="Proteomes" id="UP000078343">
    <property type="component" value="Unassembled WGS sequence"/>
</dbReference>
<dbReference type="InterPro" id="IPR015919">
    <property type="entry name" value="Cadherin-like_sf"/>
</dbReference>
<protein>
    <recommendedName>
        <fullName evidence="3">Dystroglycan-type cadherin-like domain-containing protein</fullName>
    </recommendedName>
</protein>
<comment type="caution">
    <text evidence="4">The sequence shown here is derived from an EMBL/GenBank/DDBJ whole genome shotgun (WGS) entry which is preliminary data.</text>
</comment>
<feature type="chain" id="PRO_5008098615" description="Dystroglycan-type cadherin-like domain-containing protein" evidence="2">
    <location>
        <begin position="25"/>
        <end position="739"/>
    </location>
</feature>
<dbReference type="InterPro" id="IPR013783">
    <property type="entry name" value="Ig-like_fold"/>
</dbReference>
<dbReference type="AlphaFoldDB" id="A0A178ZNR1"/>
<keyword evidence="2" id="KW-0732">Signal</keyword>
<dbReference type="EMBL" id="LVYI01000003">
    <property type="protein sequence ID" value="OAP61111.1"/>
    <property type="molecule type" value="Genomic_DNA"/>
</dbReference>
<feature type="compositionally biased region" description="Low complexity" evidence="1">
    <location>
        <begin position="672"/>
        <end position="685"/>
    </location>
</feature>
<feature type="domain" description="Dystroglycan-type cadherin-like" evidence="3">
    <location>
        <begin position="27"/>
        <end position="124"/>
    </location>
</feature>
<organism evidence="4 5">
    <name type="scientific">Fonsecaea erecta</name>
    <dbReference type="NCBI Taxonomy" id="1367422"/>
    <lineage>
        <taxon>Eukaryota</taxon>
        <taxon>Fungi</taxon>
        <taxon>Dikarya</taxon>
        <taxon>Ascomycota</taxon>
        <taxon>Pezizomycotina</taxon>
        <taxon>Eurotiomycetes</taxon>
        <taxon>Chaetothyriomycetidae</taxon>
        <taxon>Chaetothyriales</taxon>
        <taxon>Herpotrichiellaceae</taxon>
        <taxon>Fonsecaea</taxon>
    </lineage>
</organism>
<dbReference type="Pfam" id="PF05345">
    <property type="entry name" value="He_PIG"/>
    <property type="match status" value="1"/>
</dbReference>
<dbReference type="STRING" id="1367422.A0A178ZNR1"/>
<dbReference type="InterPro" id="IPR006644">
    <property type="entry name" value="Cadg"/>
</dbReference>
<evidence type="ECO:0000313" key="5">
    <source>
        <dbReference type="Proteomes" id="UP000078343"/>
    </source>
</evidence>
<dbReference type="GO" id="GO:0005509">
    <property type="term" value="F:calcium ion binding"/>
    <property type="evidence" value="ECO:0007669"/>
    <property type="project" value="InterPro"/>
</dbReference>
<feature type="compositionally biased region" description="Basic and acidic residues" evidence="1">
    <location>
        <begin position="723"/>
        <end position="733"/>
    </location>
</feature>
<feature type="signal peptide" evidence="2">
    <location>
        <begin position="1"/>
        <end position="24"/>
    </location>
</feature>
<dbReference type="GeneID" id="30007482"/>
<evidence type="ECO:0000256" key="1">
    <source>
        <dbReference type="SAM" id="MobiDB-lite"/>
    </source>
</evidence>
<dbReference type="SMART" id="SM00736">
    <property type="entry name" value="CADG"/>
    <property type="match status" value="1"/>
</dbReference>
<dbReference type="SUPFAM" id="SSF49313">
    <property type="entry name" value="Cadherin-like"/>
    <property type="match status" value="2"/>
</dbReference>